<dbReference type="PRINTS" id="PR01438">
    <property type="entry name" value="UNVRSLSTRESS"/>
</dbReference>
<dbReference type="PANTHER" id="PTHR46268">
    <property type="entry name" value="STRESS RESPONSE PROTEIN NHAX"/>
    <property type="match status" value="1"/>
</dbReference>
<dbReference type="InterPro" id="IPR014729">
    <property type="entry name" value="Rossmann-like_a/b/a_fold"/>
</dbReference>
<gene>
    <name evidence="3" type="ORF">C470_04138</name>
</gene>
<dbReference type="RefSeq" id="WP_008365484.1">
    <property type="nucleotide sequence ID" value="NZ_AOJF01000027.1"/>
</dbReference>
<dbReference type="Pfam" id="PF00582">
    <property type="entry name" value="Usp"/>
    <property type="match status" value="2"/>
</dbReference>
<dbReference type="Proteomes" id="UP000011581">
    <property type="component" value="Unassembled WGS sequence"/>
</dbReference>
<feature type="domain" description="UspA" evidence="2">
    <location>
        <begin position="152"/>
        <end position="265"/>
    </location>
</feature>
<sequence>MTPSDDGPTVMVALSNPRTEGALVALAGALAEHRNGRLLAVHVVTVPDQTSLEKAAANRERLDRSSADLLAAAVDDAAAFDAPVETKTVLSHRGIEEVFDAARTNDADAVVMGYGGARFAGGRAEGSLDELARDLPCDFLVLDGQRLDAGEVLVPTAGGPSSDLSAEVALALRDVSGAEVSLLHVVDEGEAASGREFLAGWADGHGLGDVDLRVEAGDVGAAIERVGAGYDLVVVGATERGLLSRVVRGSLASAAIERLDTPVLLAERPSDRSLRERLFGGR</sequence>
<dbReference type="SUPFAM" id="SSF52402">
    <property type="entry name" value="Adenine nucleotide alpha hydrolases-like"/>
    <property type="match status" value="2"/>
</dbReference>
<comment type="similarity">
    <text evidence="1">Belongs to the universal stress protein A family.</text>
</comment>
<feature type="domain" description="UspA" evidence="2">
    <location>
        <begin position="9"/>
        <end position="141"/>
    </location>
</feature>
<proteinExistence type="inferred from homology"/>
<dbReference type="CDD" id="cd00293">
    <property type="entry name" value="USP-like"/>
    <property type="match status" value="1"/>
</dbReference>
<dbReference type="InterPro" id="IPR006016">
    <property type="entry name" value="UspA"/>
</dbReference>
<reference evidence="3 4" key="1">
    <citation type="journal article" date="2014" name="PLoS Genet.">
        <title>Phylogenetically driven sequencing of extremely halophilic archaea reveals strategies for static and dynamic osmo-response.</title>
        <authorList>
            <person name="Becker E.A."/>
            <person name="Seitzer P.M."/>
            <person name="Tritt A."/>
            <person name="Larsen D."/>
            <person name="Krusor M."/>
            <person name="Yao A.I."/>
            <person name="Wu D."/>
            <person name="Madern D."/>
            <person name="Eisen J.A."/>
            <person name="Darling A.E."/>
            <person name="Facciotti M.T."/>
        </authorList>
    </citation>
    <scope>NUCLEOTIDE SEQUENCE [LARGE SCALE GENOMIC DNA]</scope>
    <source>
        <strain evidence="3 4">JCM 13561</strain>
    </source>
</reference>
<evidence type="ECO:0000256" key="1">
    <source>
        <dbReference type="ARBA" id="ARBA00008791"/>
    </source>
</evidence>
<dbReference type="PANTHER" id="PTHR46268:SF6">
    <property type="entry name" value="UNIVERSAL STRESS PROTEIN UP12"/>
    <property type="match status" value="1"/>
</dbReference>
<evidence type="ECO:0000313" key="4">
    <source>
        <dbReference type="Proteomes" id="UP000011581"/>
    </source>
</evidence>
<organism evidence="3 4">
    <name type="scientific">Halorubrum distributum JCM 13561</name>
    <dbReference type="NCBI Taxonomy" id="1227483"/>
    <lineage>
        <taxon>Archaea</taxon>
        <taxon>Methanobacteriati</taxon>
        <taxon>Methanobacteriota</taxon>
        <taxon>Stenosarchaea group</taxon>
        <taxon>Halobacteria</taxon>
        <taxon>Halobacteriales</taxon>
        <taxon>Haloferacaceae</taxon>
        <taxon>Halorubrum</taxon>
        <taxon>Halorubrum distributum group</taxon>
    </lineage>
</organism>
<comment type="caution">
    <text evidence="3">The sequence shown here is derived from an EMBL/GenBank/DDBJ whole genome shotgun (WGS) entry which is preliminary data.</text>
</comment>
<dbReference type="AlphaFoldDB" id="M0NY54"/>
<dbReference type="EMBL" id="AOJF01000027">
    <property type="protein sequence ID" value="EMA62766.1"/>
    <property type="molecule type" value="Genomic_DNA"/>
</dbReference>
<protein>
    <submittedName>
        <fullName evidence="3">Cationic amino acid transporter</fullName>
    </submittedName>
</protein>
<accession>M0NY54</accession>
<dbReference type="PATRIC" id="fig|1227483.3.peg.810"/>
<name>M0NY54_9EURY</name>
<evidence type="ECO:0000313" key="3">
    <source>
        <dbReference type="EMBL" id="EMA62766.1"/>
    </source>
</evidence>
<dbReference type="Gene3D" id="3.40.50.620">
    <property type="entry name" value="HUPs"/>
    <property type="match status" value="2"/>
</dbReference>
<evidence type="ECO:0000259" key="2">
    <source>
        <dbReference type="Pfam" id="PF00582"/>
    </source>
</evidence>
<dbReference type="InterPro" id="IPR006015">
    <property type="entry name" value="Universal_stress_UspA"/>
</dbReference>